<dbReference type="AlphaFoldDB" id="A0A8K0W9E5"/>
<keyword evidence="2" id="KW-1185">Reference proteome</keyword>
<evidence type="ECO:0000313" key="1">
    <source>
        <dbReference type="EMBL" id="KAH7241469.1"/>
    </source>
</evidence>
<evidence type="ECO:0000313" key="2">
    <source>
        <dbReference type="Proteomes" id="UP000813427"/>
    </source>
</evidence>
<reference evidence="1" key="1">
    <citation type="journal article" date="2021" name="Nat. Commun.">
        <title>Genetic determinants of endophytism in the Arabidopsis root mycobiome.</title>
        <authorList>
            <person name="Mesny F."/>
            <person name="Miyauchi S."/>
            <person name="Thiergart T."/>
            <person name="Pickel B."/>
            <person name="Atanasova L."/>
            <person name="Karlsson M."/>
            <person name="Huettel B."/>
            <person name="Barry K.W."/>
            <person name="Haridas S."/>
            <person name="Chen C."/>
            <person name="Bauer D."/>
            <person name="Andreopoulos W."/>
            <person name="Pangilinan J."/>
            <person name="LaButti K."/>
            <person name="Riley R."/>
            <person name="Lipzen A."/>
            <person name="Clum A."/>
            <person name="Drula E."/>
            <person name="Henrissat B."/>
            <person name="Kohler A."/>
            <person name="Grigoriev I.V."/>
            <person name="Martin F.M."/>
            <person name="Hacquard S."/>
        </authorList>
    </citation>
    <scope>NUCLEOTIDE SEQUENCE</scope>
    <source>
        <strain evidence="1">MPI-SDFR-AT-0068</strain>
    </source>
</reference>
<name>A0A8K0W9E5_9HYPO</name>
<sequence>MATHAPASLMSLPIEVQFIIAEQLSERRDIHAMTLVNTHFANMFQPLLYKEVDVGWSPEEPSPLTLATRTLLDRPDLAACVESLRLDGYEFPERAPDAISTICVTGLNMIKAAGIINHTGAYFADLWTQGVLDGEVDALVALLIAIVPNVTDIYLGIDFCIEVLFLTLMLDRREQSKPNVNLPALEHLTNVTMENHYADLFNEVINFNDGVLNFFNLPQLESLSVAVSPISAQPWRPDERFQLMTNLTFLHLSRASEEQLGAILSLTPKIVHLKWSYYWCPREEYIERSQTVIDLDKLRIALKKRRNSLQYLTLEVIDNTGEIPEFIWPMELTGTSFKLTDFTKLVKLVIPWVLLTGWCRQDSLPLIEKLPMNLISLTLTDDLCYQDNWRWTYEAIRGLLWEFVAQHLNAPTSCLQELSLAGAVFGNHQGWGSVRGVCSKAGIRFIVHPTTPWEDDVTEAIEERKRRYG</sequence>
<dbReference type="SUPFAM" id="SSF52058">
    <property type="entry name" value="L domain-like"/>
    <property type="match status" value="1"/>
</dbReference>
<organism evidence="1 2">
    <name type="scientific">Fusarium tricinctum</name>
    <dbReference type="NCBI Taxonomy" id="61284"/>
    <lineage>
        <taxon>Eukaryota</taxon>
        <taxon>Fungi</taxon>
        <taxon>Dikarya</taxon>
        <taxon>Ascomycota</taxon>
        <taxon>Pezizomycotina</taxon>
        <taxon>Sordariomycetes</taxon>
        <taxon>Hypocreomycetidae</taxon>
        <taxon>Hypocreales</taxon>
        <taxon>Nectriaceae</taxon>
        <taxon>Fusarium</taxon>
        <taxon>Fusarium tricinctum species complex</taxon>
    </lineage>
</organism>
<dbReference type="OrthoDB" id="4191831at2759"/>
<comment type="caution">
    <text evidence="1">The sequence shown here is derived from an EMBL/GenBank/DDBJ whole genome shotgun (WGS) entry which is preliminary data.</text>
</comment>
<proteinExistence type="predicted"/>
<dbReference type="Proteomes" id="UP000813427">
    <property type="component" value="Unassembled WGS sequence"/>
</dbReference>
<gene>
    <name evidence="1" type="ORF">BKA59DRAFT_512992</name>
</gene>
<dbReference type="EMBL" id="JAGPXF010000005">
    <property type="protein sequence ID" value="KAH7241469.1"/>
    <property type="molecule type" value="Genomic_DNA"/>
</dbReference>
<accession>A0A8K0W9E5</accession>
<evidence type="ECO:0008006" key="3">
    <source>
        <dbReference type="Google" id="ProtNLM"/>
    </source>
</evidence>
<protein>
    <recommendedName>
        <fullName evidence="3">F-box domain-containing protein</fullName>
    </recommendedName>
</protein>